<sequence length="272" mass="29123">MDVSQLRTAGRGLRQLAIIAAFGGMILAAPAFAQEGADALAAAAESPIPTKNMLQAIRDGGLLMYPIVLCSFLLLVFVFERAISLRAGRVIPRPFVKRFLEQLREGQIDQDEALALCEENRSPVAEVFSAAVKKWGRSSVEVEQAIIDSGERVTNGLRRYLRLFNGISTISPLLGLLGTVLGMIQAFNAIATADAMGRPELLAAGISQALLTTAAGLTVALPALIAYLFFVGRVDRLVMEIDSLGQEVVNAIASDGWKERRGGAKKSSRRAA</sequence>
<protein>
    <submittedName>
        <fullName evidence="9">MotA/TolQ/ExbB proton channel family protein</fullName>
    </submittedName>
</protein>
<evidence type="ECO:0000256" key="4">
    <source>
        <dbReference type="ARBA" id="ARBA00022989"/>
    </source>
</evidence>
<gene>
    <name evidence="9" type="ORF">LOC68_03505</name>
</gene>
<keyword evidence="5 7" id="KW-0472">Membrane</keyword>
<evidence type="ECO:0000256" key="7">
    <source>
        <dbReference type="SAM" id="Phobius"/>
    </source>
</evidence>
<feature type="transmembrane region" description="Helical" evidence="7">
    <location>
        <begin position="163"/>
        <end position="186"/>
    </location>
</feature>
<feature type="transmembrane region" description="Helical" evidence="7">
    <location>
        <begin position="206"/>
        <end position="230"/>
    </location>
</feature>
<feature type="transmembrane region" description="Helical" evidence="7">
    <location>
        <begin position="12"/>
        <end position="33"/>
    </location>
</feature>
<accession>A0A9X1MJ05</accession>
<reference evidence="9" key="1">
    <citation type="submission" date="2021-11" db="EMBL/GenBank/DDBJ databases">
        <title>Genome sequence.</title>
        <authorList>
            <person name="Sun Q."/>
        </authorList>
    </citation>
    <scope>NUCLEOTIDE SEQUENCE</scope>
    <source>
        <strain evidence="9">JC732</strain>
    </source>
</reference>
<evidence type="ECO:0000256" key="1">
    <source>
        <dbReference type="ARBA" id="ARBA00004651"/>
    </source>
</evidence>
<comment type="similarity">
    <text evidence="6">Belongs to the exbB/tolQ family.</text>
</comment>
<evidence type="ECO:0000256" key="6">
    <source>
        <dbReference type="RuleBase" id="RU004057"/>
    </source>
</evidence>
<comment type="caution">
    <text evidence="9">The sequence shown here is derived from an EMBL/GenBank/DDBJ whole genome shotgun (WGS) entry which is preliminary data.</text>
</comment>
<dbReference type="InterPro" id="IPR002898">
    <property type="entry name" value="MotA_ExbB_proton_chnl"/>
</dbReference>
<name>A0A9X1MJ05_9BACT</name>
<evidence type="ECO:0000256" key="2">
    <source>
        <dbReference type="ARBA" id="ARBA00022475"/>
    </source>
</evidence>
<keyword evidence="6" id="KW-0653">Protein transport</keyword>
<evidence type="ECO:0000256" key="3">
    <source>
        <dbReference type="ARBA" id="ARBA00022692"/>
    </source>
</evidence>
<keyword evidence="10" id="KW-1185">Reference proteome</keyword>
<proteinExistence type="inferred from homology"/>
<dbReference type="GO" id="GO:0005886">
    <property type="term" value="C:plasma membrane"/>
    <property type="evidence" value="ECO:0007669"/>
    <property type="project" value="UniProtKB-SubCell"/>
</dbReference>
<feature type="domain" description="MotA/TolQ/ExbB proton channel" evidence="8">
    <location>
        <begin position="121"/>
        <end position="242"/>
    </location>
</feature>
<evidence type="ECO:0000313" key="9">
    <source>
        <dbReference type="EMBL" id="MCC9627451.1"/>
    </source>
</evidence>
<dbReference type="RefSeq" id="WP_230215825.1">
    <property type="nucleotide sequence ID" value="NZ_JAJKFT010000002.1"/>
</dbReference>
<comment type="subcellular location">
    <subcellularLocation>
        <location evidence="1">Cell membrane</location>
        <topology evidence="1">Multi-pass membrane protein</topology>
    </subcellularLocation>
    <subcellularLocation>
        <location evidence="6">Membrane</location>
        <topology evidence="6">Multi-pass membrane protein</topology>
    </subcellularLocation>
</comment>
<dbReference type="InterPro" id="IPR050790">
    <property type="entry name" value="ExbB/TolQ_transport"/>
</dbReference>
<dbReference type="Pfam" id="PF01618">
    <property type="entry name" value="MotA_ExbB"/>
    <property type="match status" value="1"/>
</dbReference>
<evidence type="ECO:0000259" key="8">
    <source>
        <dbReference type="Pfam" id="PF01618"/>
    </source>
</evidence>
<evidence type="ECO:0000313" key="10">
    <source>
        <dbReference type="Proteomes" id="UP001139103"/>
    </source>
</evidence>
<feature type="transmembrane region" description="Helical" evidence="7">
    <location>
        <begin position="62"/>
        <end position="79"/>
    </location>
</feature>
<keyword evidence="4 7" id="KW-1133">Transmembrane helix</keyword>
<keyword evidence="6" id="KW-0813">Transport</keyword>
<dbReference type="EMBL" id="JAJKFT010000002">
    <property type="protein sequence ID" value="MCC9627451.1"/>
    <property type="molecule type" value="Genomic_DNA"/>
</dbReference>
<dbReference type="PANTHER" id="PTHR30625:SF11">
    <property type="entry name" value="MOTA_TOLQ_EXBB PROTON CHANNEL DOMAIN-CONTAINING PROTEIN"/>
    <property type="match status" value="1"/>
</dbReference>
<evidence type="ECO:0000256" key="5">
    <source>
        <dbReference type="ARBA" id="ARBA00023136"/>
    </source>
</evidence>
<dbReference type="GO" id="GO:0017038">
    <property type="term" value="P:protein import"/>
    <property type="evidence" value="ECO:0007669"/>
    <property type="project" value="TreeGrafter"/>
</dbReference>
<dbReference type="Proteomes" id="UP001139103">
    <property type="component" value="Unassembled WGS sequence"/>
</dbReference>
<keyword evidence="3 7" id="KW-0812">Transmembrane</keyword>
<keyword evidence="2" id="KW-1003">Cell membrane</keyword>
<organism evidence="9 10">
    <name type="scientific">Blastopirellula sediminis</name>
    <dbReference type="NCBI Taxonomy" id="2894196"/>
    <lineage>
        <taxon>Bacteria</taxon>
        <taxon>Pseudomonadati</taxon>
        <taxon>Planctomycetota</taxon>
        <taxon>Planctomycetia</taxon>
        <taxon>Pirellulales</taxon>
        <taxon>Pirellulaceae</taxon>
        <taxon>Blastopirellula</taxon>
    </lineage>
</organism>
<dbReference type="AlphaFoldDB" id="A0A9X1MJ05"/>
<dbReference type="PANTHER" id="PTHR30625">
    <property type="entry name" value="PROTEIN TOLQ"/>
    <property type="match status" value="1"/>
</dbReference>